<dbReference type="Pfam" id="PF06985">
    <property type="entry name" value="HET"/>
    <property type="match status" value="1"/>
</dbReference>
<sequence length="793" mass="90349">MEHLPLHAGKKHFIVAPYEAPESDWFDISRESFLSFPSARHWTEAQLHGGDETTKDAHLDPDGFHRKGSPQKVEQFFQTWLFFGLAIDVLRFGGVRASVEDFLKPATQTHAKARIVNTSRLPGMLVDWEKGIKARGRLMKDWDTLNEMFERAGSILDRFCRLPNPEEDNSLLQQERPRLWPVRDEIATTLIAMACTLRRTAYNVCSKEISGLVDGVSPWPKTARSGILMRRLETKWCVADMMTTLTQLPIDGHYYLAASAGLEPDELDHHSKCVRAHCRYEYDANMYRTRHVTDDGCREEVRYGGHLGPERGQRDWVDAMTKIIDKDAIPIALWNKGMKKLWSVEYHLTGRRRPDFVAISHVWTDGKGNPDANSLPECQLDRIQRLVEGVTWEGRYRIPESDYESDGVGFWMDTLCIPANDKARKDKAITTMRRVYSEAKAVLVLDDWLQEIRSDAPPLDLITRIFQSNWIKRLWTHQEGFLPKALWFQFKDRAVEINELREGFGAYESSLQRQGIHLGFPRGAEMRLVGQYSVLQRMFGLTSATEKWRLYFPLAAAMSERKTSRLADETICLATIVDIPFADLQEIPAKPDIDSGGKRMALFLEKLGKFSTGVIFNNYPRLDQRGYRWAPRSLLNFRTAKITSAGAEPGFDIASFNPNRRPGLLAQYHGFLVNFGLGKPFAGVERGCAIQCAGSADSGQDLDGKWFLVQLPRNNSNVEWQTWQTYAVILSEIPKQRATAPAVVASLQERQEDGIHVVIHQNIASVWMTQEPPEGVSTVRTALLRKRTKWLVG</sequence>
<dbReference type="HOGENOM" id="CLU_009388_3_0_1"/>
<dbReference type="VEuPathDB" id="FungiDB:AN8923"/>
<keyword evidence="3" id="KW-1185">Reference proteome</keyword>
<dbReference type="KEGG" id="ani:ANIA_08923"/>
<evidence type="ECO:0000313" key="2">
    <source>
        <dbReference type="EMBL" id="CBF84649.1"/>
    </source>
</evidence>
<gene>
    <name evidence="2" type="ORF">ANIA_08923</name>
</gene>
<dbReference type="eggNOG" id="ENOG502S16F">
    <property type="taxonomic scope" value="Eukaryota"/>
</dbReference>
<dbReference type="RefSeq" id="XP_682192.1">
    <property type="nucleotide sequence ID" value="XM_677100.1"/>
</dbReference>
<dbReference type="PANTHER" id="PTHR39596:SF3">
    <property type="entry name" value="HETEROKARYON INCOMPATIBILITY DOMAIN-CONTAINING PROTEIN"/>
    <property type="match status" value="1"/>
</dbReference>
<feature type="domain" description="Heterokaryon incompatibility" evidence="1">
    <location>
        <begin position="356"/>
        <end position="444"/>
    </location>
</feature>
<dbReference type="AlphaFoldDB" id="Q5AS07"/>
<reference evidence="3" key="2">
    <citation type="journal article" date="2009" name="Fungal Genet. Biol.">
        <title>The 2008 update of the Aspergillus nidulans genome annotation: a community effort.</title>
        <authorList>
            <person name="Wortman J.R."/>
            <person name="Gilsenan J.M."/>
            <person name="Joardar V."/>
            <person name="Deegan J."/>
            <person name="Clutterbuck J."/>
            <person name="Andersen M.R."/>
            <person name="Archer D."/>
            <person name="Bencina M."/>
            <person name="Braus G."/>
            <person name="Coutinho P."/>
            <person name="von Dohren H."/>
            <person name="Doonan J."/>
            <person name="Driessen A.J."/>
            <person name="Durek P."/>
            <person name="Espeso E."/>
            <person name="Fekete E."/>
            <person name="Flipphi M."/>
            <person name="Estrada C.G."/>
            <person name="Geysens S."/>
            <person name="Goldman G."/>
            <person name="de Groot P.W."/>
            <person name="Hansen K."/>
            <person name="Harris S.D."/>
            <person name="Heinekamp T."/>
            <person name="Helmstaedt K."/>
            <person name="Henrissat B."/>
            <person name="Hofmann G."/>
            <person name="Homan T."/>
            <person name="Horio T."/>
            <person name="Horiuchi H."/>
            <person name="James S."/>
            <person name="Jones M."/>
            <person name="Karaffa L."/>
            <person name="Karanyi Z."/>
            <person name="Kato M."/>
            <person name="Keller N."/>
            <person name="Kelly D.E."/>
            <person name="Kiel J.A."/>
            <person name="Kim J.M."/>
            <person name="van der Klei I.J."/>
            <person name="Klis F.M."/>
            <person name="Kovalchuk A."/>
            <person name="Krasevec N."/>
            <person name="Kubicek C.P."/>
            <person name="Liu B."/>
            <person name="Maccabe A."/>
            <person name="Meyer V."/>
            <person name="Mirabito P."/>
            <person name="Miskei M."/>
            <person name="Mos M."/>
            <person name="Mullins J."/>
            <person name="Nelson D.R."/>
            <person name="Nielsen J."/>
            <person name="Oakley B.R."/>
            <person name="Osmani S.A."/>
            <person name="Pakula T."/>
            <person name="Paszewski A."/>
            <person name="Paulsen I."/>
            <person name="Pilsyk S."/>
            <person name="Pocsi I."/>
            <person name="Punt P.J."/>
            <person name="Ram A.F."/>
            <person name="Ren Q."/>
            <person name="Robellet X."/>
            <person name="Robson G."/>
            <person name="Seiboth B."/>
            <person name="van Solingen P."/>
            <person name="Specht T."/>
            <person name="Sun J."/>
            <person name="Taheri-Talesh N."/>
            <person name="Takeshita N."/>
            <person name="Ussery D."/>
            <person name="vanKuyk P.A."/>
            <person name="Visser H."/>
            <person name="van de Vondervoort P.J."/>
            <person name="de Vries R.P."/>
            <person name="Walton J."/>
            <person name="Xiang X."/>
            <person name="Xiong Y."/>
            <person name="Zeng A.P."/>
            <person name="Brandt B.W."/>
            <person name="Cornell M.J."/>
            <person name="van den Hondel C.A."/>
            <person name="Visser J."/>
            <person name="Oliver S.G."/>
            <person name="Turner G."/>
        </authorList>
    </citation>
    <scope>GENOME REANNOTATION</scope>
    <source>
        <strain evidence="3">FGSC A4 / ATCC 38163 / CBS 112.46 / NRRL 194 / M139</strain>
    </source>
</reference>
<dbReference type="GeneID" id="2868176"/>
<accession>Q5AS07</accession>
<evidence type="ECO:0000313" key="3">
    <source>
        <dbReference type="Proteomes" id="UP000000560"/>
    </source>
</evidence>
<dbReference type="Proteomes" id="UP000000560">
    <property type="component" value="Chromosome VII"/>
</dbReference>
<dbReference type="OrthoDB" id="2426273at2759"/>
<dbReference type="STRING" id="227321.Q5AS07"/>
<proteinExistence type="predicted"/>
<reference evidence="3" key="1">
    <citation type="journal article" date="2005" name="Nature">
        <title>Sequencing of Aspergillus nidulans and comparative analysis with A. fumigatus and A. oryzae.</title>
        <authorList>
            <person name="Galagan J.E."/>
            <person name="Calvo S.E."/>
            <person name="Cuomo C."/>
            <person name="Ma L.J."/>
            <person name="Wortman J.R."/>
            <person name="Batzoglou S."/>
            <person name="Lee S.I."/>
            <person name="Basturkmen M."/>
            <person name="Spevak C.C."/>
            <person name="Clutterbuck J."/>
            <person name="Kapitonov V."/>
            <person name="Jurka J."/>
            <person name="Scazzocchio C."/>
            <person name="Farman M."/>
            <person name="Butler J."/>
            <person name="Purcell S."/>
            <person name="Harris S."/>
            <person name="Braus G.H."/>
            <person name="Draht O."/>
            <person name="Busch S."/>
            <person name="D'Enfert C."/>
            <person name="Bouchier C."/>
            <person name="Goldman G.H."/>
            <person name="Bell-Pedersen D."/>
            <person name="Griffiths-Jones S."/>
            <person name="Doonan J.H."/>
            <person name="Yu J."/>
            <person name="Vienken K."/>
            <person name="Pain A."/>
            <person name="Freitag M."/>
            <person name="Selker E.U."/>
            <person name="Archer D.B."/>
            <person name="Penalva M.A."/>
            <person name="Oakley B.R."/>
            <person name="Momany M."/>
            <person name="Tanaka T."/>
            <person name="Kumagai T."/>
            <person name="Asai K."/>
            <person name="Machida M."/>
            <person name="Nierman W.C."/>
            <person name="Denning D.W."/>
            <person name="Caddick M."/>
            <person name="Hynes M."/>
            <person name="Paoletti M."/>
            <person name="Fischer R."/>
            <person name="Miller B."/>
            <person name="Dyer P."/>
            <person name="Sachs M.S."/>
            <person name="Osmani S.A."/>
            <person name="Birren B.W."/>
        </authorList>
    </citation>
    <scope>NUCLEOTIDE SEQUENCE [LARGE SCALE GENOMIC DNA]</scope>
    <source>
        <strain evidence="3">FGSC A4 / ATCC 38163 / CBS 112.46 / NRRL 194 / M139</strain>
    </source>
</reference>
<dbReference type="InterPro" id="IPR010730">
    <property type="entry name" value="HET"/>
</dbReference>
<name>Q5AS07_EMENI</name>
<organism evidence="2 3">
    <name type="scientific">Emericella nidulans (strain FGSC A4 / ATCC 38163 / CBS 112.46 / NRRL 194 / M139)</name>
    <name type="common">Aspergillus nidulans</name>
    <dbReference type="NCBI Taxonomy" id="227321"/>
    <lineage>
        <taxon>Eukaryota</taxon>
        <taxon>Fungi</taxon>
        <taxon>Dikarya</taxon>
        <taxon>Ascomycota</taxon>
        <taxon>Pezizomycotina</taxon>
        <taxon>Eurotiomycetes</taxon>
        <taxon>Eurotiomycetidae</taxon>
        <taxon>Eurotiales</taxon>
        <taxon>Aspergillaceae</taxon>
        <taxon>Aspergillus</taxon>
        <taxon>Aspergillus subgen. Nidulantes</taxon>
    </lineage>
</organism>
<evidence type="ECO:0000259" key="1">
    <source>
        <dbReference type="Pfam" id="PF06985"/>
    </source>
</evidence>
<accession>C8VLI8</accession>
<dbReference type="EMBL" id="BN001307">
    <property type="protein sequence ID" value="CBF84649.1"/>
    <property type="molecule type" value="Genomic_DNA"/>
</dbReference>
<dbReference type="OMA" id="WRWAPRS"/>
<dbReference type="PANTHER" id="PTHR39596">
    <property type="match status" value="1"/>
</dbReference>
<protein>
    <recommendedName>
        <fullName evidence="1">Heterokaryon incompatibility domain-containing protein</fullName>
    </recommendedName>
</protein>
<dbReference type="InParanoid" id="Q5AS07"/>